<organism evidence="3 4">
    <name type="scientific">Campylobacter corcagiensis</name>
    <dbReference type="NCBI Taxonomy" id="1448857"/>
    <lineage>
        <taxon>Bacteria</taxon>
        <taxon>Pseudomonadati</taxon>
        <taxon>Campylobacterota</taxon>
        <taxon>Epsilonproteobacteria</taxon>
        <taxon>Campylobacterales</taxon>
        <taxon>Campylobacteraceae</taxon>
        <taxon>Campylobacter</taxon>
    </lineage>
</organism>
<dbReference type="PANTHER" id="PTHR46268:SF6">
    <property type="entry name" value="UNIVERSAL STRESS PROTEIN UP12"/>
    <property type="match status" value="1"/>
</dbReference>
<dbReference type="SUPFAM" id="SSF52402">
    <property type="entry name" value="Adenine nucleotide alpha hydrolases-like"/>
    <property type="match status" value="2"/>
</dbReference>
<evidence type="ECO:0000259" key="2">
    <source>
        <dbReference type="Pfam" id="PF00582"/>
    </source>
</evidence>
<gene>
    <name evidence="3" type="ORF">IMC76_03415</name>
</gene>
<dbReference type="OrthoDB" id="5363018at2"/>
<dbReference type="CDD" id="cd00293">
    <property type="entry name" value="USP-like"/>
    <property type="match status" value="2"/>
</dbReference>
<reference evidence="3 4" key="1">
    <citation type="submission" date="2020-10" db="EMBL/GenBank/DDBJ databases">
        <title>Campylobacter and Helicobacter PacBio genomes.</title>
        <authorList>
            <person name="Lane C."/>
        </authorList>
    </citation>
    <scope>NUCLEOTIDE SEQUENCE [LARGE SCALE GENOMIC DNA]</scope>
    <source>
        <strain evidence="3 4">2016D-0077</strain>
    </source>
</reference>
<dbReference type="InterPro" id="IPR006016">
    <property type="entry name" value="UspA"/>
</dbReference>
<comment type="similarity">
    <text evidence="1">Belongs to the universal stress protein A family.</text>
</comment>
<evidence type="ECO:0000256" key="1">
    <source>
        <dbReference type="ARBA" id="ARBA00008791"/>
    </source>
</evidence>
<dbReference type="PANTHER" id="PTHR46268">
    <property type="entry name" value="STRESS RESPONSE PROTEIN NHAX"/>
    <property type="match status" value="1"/>
</dbReference>
<protein>
    <submittedName>
        <fullName evidence="3">Universal stress protein</fullName>
    </submittedName>
</protein>
<evidence type="ECO:0000313" key="3">
    <source>
        <dbReference type="EMBL" id="QOQ87862.1"/>
    </source>
</evidence>
<dbReference type="Proteomes" id="UP000594749">
    <property type="component" value="Chromosome"/>
</dbReference>
<dbReference type="Pfam" id="PF00582">
    <property type="entry name" value="Usp"/>
    <property type="match status" value="1"/>
</dbReference>
<evidence type="ECO:0000313" key="4">
    <source>
        <dbReference type="Proteomes" id="UP000594749"/>
    </source>
</evidence>
<dbReference type="RefSeq" id="WP_025802261.1">
    <property type="nucleotide sequence ID" value="NZ_CP053842.1"/>
</dbReference>
<dbReference type="PRINTS" id="PR01438">
    <property type="entry name" value="UNVRSLSTRESS"/>
</dbReference>
<keyword evidence="4" id="KW-1185">Reference proteome</keyword>
<dbReference type="EMBL" id="CP063078">
    <property type="protein sequence ID" value="QOQ87862.1"/>
    <property type="molecule type" value="Genomic_DNA"/>
</dbReference>
<accession>A0A7M1LGY9</accession>
<feature type="domain" description="UspA" evidence="2">
    <location>
        <begin position="203"/>
        <end position="272"/>
    </location>
</feature>
<proteinExistence type="inferred from homology"/>
<sequence>MSKIIICVDKNPLNSAVIEYGLSIAKNLNKEVVFLRVIKTPLFTPNFMGLAAGGLVVGSEMACDLDELKPTKEQIDESEAILNDALKIAQKESIKATTDLQNGDLIEILINYENAHLIVSAVKDEGEEIENNIVALVREAGTPILFVKTEYKAPKSAMVAFDGSDNAIKALRSIKEDKIFGENLEYHVVNVNDNEEKSSKILDSAREILSGENAKFVTLSGSAADEIIKYRRANNLDIYVLGSYTKGIFKTLIFGSTSKDIVQNSLVPVFVVS</sequence>
<dbReference type="InterPro" id="IPR006015">
    <property type="entry name" value="Universal_stress_UspA"/>
</dbReference>
<name>A0A7M1LGY9_9BACT</name>
<dbReference type="Gene3D" id="3.40.50.12370">
    <property type="match status" value="1"/>
</dbReference>
<dbReference type="AlphaFoldDB" id="A0A7M1LGY9"/>